<evidence type="ECO:0000256" key="4">
    <source>
        <dbReference type="ARBA" id="ARBA00022827"/>
    </source>
</evidence>
<dbReference type="InterPro" id="IPR046373">
    <property type="entry name" value="Acyl-CoA_Oxase/DH_mid-dom_sf"/>
</dbReference>
<dbReference type="Gene3D" id="2.40.110.10">
    <property type="entry name" value="Butyryl-CoA Dehydrogenase, subunit A, domain 2"/>
    <property type="match status" value="1"/>
</dbReference>
<sequence>MADVTEAEIQNLTRELVQEVPPDRVDQVEFRGAQFDRGLALVQFPEGLGGLGLSSRRLQTVVDAELRAAGVTYHDLNVNPIGIGMGAPVVLTYASEELKHRLLRPMFTGEEIWCQLFSEPGSGSDVAGLSSRAVRDGDEWIVNGQKVWTTLAHVSRWGMLVARTDPDQPKHKGLTYFLLDMESDGVDVRPLHQITGEAEFNEIFLTDVRIPHDRVFGEVGGGWAAAVTTLMNERVALGGGVPRKGSGSIGDLVQLWNEQRGSLDPATHDVMRDRVAGLWMRAEALRLTNWRARDASKSGNPGPEGSVTKLMSAEVNQRIYETCMDLLGADGMVYEAGYERTRPTGLRGPGIHPRYAFLRSRANTIEGGTSEVMRNILGERVLGLPGDVRVDKELAWADVPRN</sequence>
<feature type="domain" description="Acyl-CoA dehydrogenase/oxidase C-terminal" evidence="6">
    <location>
        <begin position="220"/>
        <end position="382"/>
    </location>
</feature>
<dbReference type="GO" id="GO:0005886">
    <property type="term" value="C:plasma membrane"/>
    <property type="evidence" value="ECO:0007669"/>
    <property type="project" value="TreeGrafter"/>
</dbReference>
<dbReference type="GO" id="GO:0016627">
    <property type="term" value="F:oxidoreductase activity, acting on the CH-CH group of donors"/>
    <property type="evidence" value="ECO:0007669"/>
    <property type="project" value="InterPro"/>
</dbReference>
<dbReference type="FunFam" id="2.40.110.10:FF:000011">
    <property type="entry name" value="Acyl-CoA dehydrogenase FadE34"/>
    <property type="match status" value="1"/>
</dbReference>
<accession>A0A381ULN7</accession>
<comment type="cofactor">
    <cofactor evidence="1">
        <name>FAD</name>
        <dbReference type="ChEBI" id="CHEBI:57692"/>
    </cofactor>
</comment>
<dbReference type="Gene3D" id="1.20.140.10">
    <property type="entry name" value="Butyryl-CoA Dehydrogenase, subunit A, domain 3"/>
    <property type="match status" value="1"/>
</dbReference>
<evidence type="ECO:0000256" key="1">
    <source>
        <dbReference type="ARBA" id="ARBA00001974"/>
    </source>
</evidence>
<protein>
    <recommendedName>
        <fullName evidence="10">Acyl-CoA dehydrogenase</fullName>
    </recommendedName>
</protein>
<gene>
    <name evidence="9" type="ORF">METZ01_LOCUS81950</name>
</gene>
<dbReference type="InterPro" id="IPR009100">
    <property type="entry name" value="AcylCoA_DH/oxidase_NM_dom_sf"/>
</dbReference>
<evidence type="ECO:0000256" key="5">
    <source>
        <dbReference type="ARBA" id="ARBA00023002"/>
    </source>
</evidence>
<evidence type="ECO:0000313" key="9">
    <source>
        <dbReference type="EMBL" id="SVA29096.1"/>
    </source>
</evidence>
<evidence type="ECO:0000259" key="7">
    <source>
        <dbReference type="Pfam" id="PF02770"/>
    </source>
</evidence>
<name>A0A381ULN7_9ZZZZ</name>
<dbReference type="GO" id="GO:0050660">
    <property type="term" value="F:flavin adenine dinucleotide binding"/>
    <property type="evidence" value="ECO:0007669"/>
    <property type="project" value="InterPro"/>
</dbReference>
<proteinExistence type="inferred from homology"/>
<dbReference type="InterPro" id="IPR006091">
    <property type="entry name" value="Acyl-CoA_Oxase/DH_mid-dom"/>
</dbReference>
<evidence type="ECO:0000256" key="2">
    <source>
        <dbReference type="ARBA" id="ARBA00009347"/>
    </source>
</evidence>
<dbReference type="EMBL" id="UINC01006697">
    <property type="protein sequence ID" value="SVA29096.1"/>
    <property type="molecule type" value="Genomic_DNA"/>
</dbReference>
<dbReference type="Gene3D" id="1.10.540.10">
    <property type="entry name" value="Acyl-CoA dehydrogenase/oxidase, N-terminal domain"/>
    <property type="match status" value="1"/>
</dbReference>
<dbReference type="InterPro" id="IPR013786">
    <property type="entry name" value="AcylCoA_DH/ox_N"/>
</dbReference>
<dbReference type="Pfam" id="PF02770">
    <property type="entry name" value="Acyl-CoA_dh_M"/>
    <property type="match status" value="1"/>
</dbReference>
<evidence type="ECO:0008006" key="10">
    <source>
        <dbReference type="Google" id="ProtNLM"/>
    </source>
</evidence>
<feature type="domain" description="Acyl-CoA oxidase/dehydrogenase middle" evidence="7">
    <location>
        <begin position="114"/>
        <end position="208"/>
    </location>
</feature>
<dbReference type="SUPFAM" id="SSF47203">
    <property type="entry name" value="Acyl-CoA dehydrogenase C-terminal domain-like"/>
    <property type="match status" value="1"/>
</dbReference>
<dbReference type="InterPro" id="IPR037069">
    <property type="entry name" value="AcylCoA_DH/ox_N_sf"/>
</dbReference>
<keyword evidence="3" id="KW-0285">Flavoprotein</keyword>
<dbReference type="Pfam" id="PF00441">
    <property type="entry name" value="Acyl-CoA_dh_1"/>
    <property type="match status" value="1"/>
</dbReference>
<dbReference type="SUPFAM" id="SSF56645">
    <property type="entry name" value="Acyl-CoA dehydrogenase NM domain-like"/>
    <property type="match status" value="1"/>
</dbReference>
<dbReference type="AlphaFoldDB" id="A0A381ULN7"/>
<dbReference type="PANTHER" id="PTHR43292:SF4">
    <property type="entry name" value="ACYL-COA DEHYDROGENASE FADE34"/>
    <property type="match status" value="1"/>
</dbReference>
<evidence type="ECO:0000259" key="8">
    <source>
        <dbReference type="Pfam" id="PF02771"/>
    </source>
</evidence>
<dbReference type="InterPro" id="IPR052161">
    <property type="entry name" value="Mycobact_Acyl-CoA_DH"/>
</dbReference>
<evidence type="ECO:0000259" key="6">
    <source>
        <dbReference type="Pfam" id="PF00441"/>
    </source>
</evidence>
<organism evidence="9">
    <name type="scientific">marine metagenome</name>
    <dbReference type="NCBI Taxonomy" id="408172"/>
    <lineage>
        <taxon>unclassified sequences</taxon>
        <taxon>metagenomes</taxon>
        <taxon>ecological metagenomes</taxon>
    </lineage>
</organism>
<evidence type="ECO:0000256" key="3">
    <source>
        <dbReference type="ARBA" id="ARBA00022630"/>
    </source>
</evidence>
<keyword evidence="4" id="KW-0274">FAD</keyword>
<comment type="similarity">
    <text evidence="2">Belongs to the acyl-CoA dehydrogenase family.</text>
</comment>
<dbReference type="InterPro" id="IPR009075">
    <property type="entry name" value="AcylCo_DH/oxidase_C"/>
</dbReference>
<reference evidence="9" key="1">
    <citation type="submission" date="2018-05" db="EMBL/GenBank/DDBJ databases">
        <authorList>
            <person name="Lanie J.A."/>
            <person name="Ng W.-L."/>
            <person name="Kazmierczak K.M."/>
            <person name="Andrzejewski T.M."/>
            <person name="Davidsen T.M."/>
            <person name="Wayne K.J."/>
            <person name="Tettelin H."/>
            <person name="Glass J.I."/>
            <person name="Rusch D."/>
            <person name="Podicherti R."/>
            <person name="Tsui H.-C.T."/>
            <person name="Winkler M.E."/>
        </authorList>
    </citation>
    <scope>NUCLEOTIDE SEQUENCE</scope>
</reference>
<feature type="domain" description="Acyl-CoA dehydrogenase/oxidase N-terminal" evidence="8">
    <location>
        <begin position="9"/>
        <end position="110"/>
    </location>
</feature>
<dbReference type="PANTHER" id="PTHR43292">
    <property type="entry name" value="ACYL-COA DEHYDROGENASE"/>
    <property type="match status" value="1"/>
</dbReference>
<dbReference type="InterPro" id="IPR036250">
    <property type="entry name" value="AcylCo_DH-like_C"/>
</dbReference>
<keyword evidence="5" id="KW-0560">Oxidoreductase</keyword>
<dbReference type="Pfam" id="PF02771">
    <property type="entry name" value="Acyl-CoA_dh_N"/>
    <property type="match status" value="1"/>
</dbReference>